<feature type="domain" description="OmpA-like" evidence="11">
    <location>
        <begin position="168"/>
        <end position="283"/>
    </location>
</feature>
<feature type="coiled-coil region" evidence="8">
    <location>
        <begin position="124"/>
        <end position="158"/>
    </location>
</feature>
<comment type="subcellular location">
    <subcellularLocation>
        <location evidence="1">Cell membrane</location>
        <topology evidence="1">Single-pass membrane protein</topology>
    </subcellularLocation>
</comment>
<evidence type="ECO:0000256" key="3">
    <source>
        <dbReference type="ARBA" id="ARBA00022475"/>
    </source>
</evidence>
<keyword evidence="4 10" id="KW-0812">Transmembrane</keyword>
<feature type="compositionally biased region" description="Low complexity" evidence="9">
    <location>
        <begin position="1"/>
        <end position="17"/>
    </location>
</feature>
<evidence type="ECO:0000313" key="12">
    <source>
        <dbReference type="EMBL" id="NYJ16903.1"/>
    </source>
</evidence>
<dbReference type="InterPro" id="IPR036737">
    <property type="entry name" value="OmpA-like_sf"/>
</dbReference>
<dbReference type="EMBL" id="JACCFQ010000001">
    <property type="protein sequence ID" value="NYJ16903.1"/>
    <property type="molecule type" value="Genomic_DNA"/>
</dbReference>
<evidence type="ECO:0000256" key="10">
    <source>
        <dbReference type="SAM" id="Phobius"/>
    </source>
</evidence>
<dbReference type="PROSITE" id="PS51123">
    <property type="entry name" value="OMPA_2"/>
    <property type="match status" value="1"/>
</dbReference>
<dbReference type="PANTHER" id="PTHR30329">
    <property type="entry name" value="STATOR ELEMENT OF FLAGELLAR MOTOR COMPLEX"/>
    <property type="match status" value="1"/>
</dbReference>
<evidence type="ECO:0000256" key="5">
    <source>
        <dbReference type="ARBA" id="ARBA00022989"/>
    </source>
</evidence>
<evidence type="ECO:0000256" key="2">
    <source>
        <dbReference type="ARBA" id="ARBA00008914"/>
    </source>
</evidence>
<evidence type="ECO:0000313" key="13">
    <source>
        <dbReference type="Proteomes" id="UP000560069"/>
    </source>
</evidence>
<sequence length="301" mass="32158">MSGRSARSAGGASAAGTRTRRRRGAHGGGSGEGHGGGDERWMASYMDMVTVLMCLFIVLYAMSTVDQDKYEELRSSLATGFGVASSETVDTASGIVVPPGNVGEQGEFTEVTTGPQGSQGQPEEAVQTDQLAAAQHEIEDLRELQRQLEGRLRETGHEGSAQFVLDERGLTVRLIGAETFFEPNSARLTGDGQEVIEAIAPVLAPTDRFLEIGGHADVRRPVEPYPTNWELSASRATGVLRELVEVGGVEGTRIISVGYGDAHPVDDKLWLNRRVDVTVLSDEPEAIRELLPQLSGSGAEV</sequence>
<dbReference type="InterPro" id="IPR025713">
    <property type="entry name" value="MotB-like_N_dom"/>
</dbReference>
<gene>
    <name evidence="12" type="ORF">HNR11_001437</name>
</gene>
<dbReference type="InterPro" id="IPR050330">
    <property type="entry name" value="Bact_OuterMem_StrucFunc"/>
</dbReference>
<dbReference type="AlphaFoldDB" id="A0A7Z0E8J6"/>
<dbReference type="CDD" id="cd07185">
    <property type="entry name" value="OmpA_C-like"/>
    <property type="match status" value="1"/>
</dbReference>
<dbReference type="Gene3D" id="3.30.1330.60">
    <property type="entry name" value="OmpA-like domain"/>
    <property type="match status" value="1"/>
</dbReference>
<evidence type="ECO:0000256" key="8">
    <source>
        <dbReference type="SAM" id="Coils"/>
    </source>
</evidence>
<dbReference type="Proteomes" id="UP000560069">
    <property type="component" value="Unassembled WGS sequence"/>
</dbReference>
<reference evidence="12 13" key="1">
    <citation type="submission" date="2020-07" db="EMBL/GenBank/DDBJ databases">
        <title>Sequencing the genomes of 1000 actinobacteria strains.</title>
        <authorList>
            <person name="Klenk H.-P."/>
        </authorList>
    </citation>
    <scope>NUCLEOTIDE SEQUENCE [LARGE SCALE GENOMIC DNA]</scope>
    <source>
        <strain evidence="12 13">DSM 15664</strain>
    </source>
</reference>
<keyword evidence="6 7" id="KW-0472">Membrane</keyword>
<accession>A0A7Z0E8J6</accession>
<feature type="transmembrane region" description="Helical" evidence="10">
    <location>
        <begin position="42"/>
        <end position="62"/>
    </location>
</feature>
<dbReference type="Pfam" id="PF13677">
    <property type="entry name" value="MotB_plug"/>
    <property type="match status" value="1"/>
</dbReference>
<dbReference type="GO" id="GO:0005886">
    <property type="term" value="C:plasma membrane"/>
    <property type="evidence" value="ECO:0007669"/>
    <property type="project" value="UniProtKB-SubCell"/>
</dbReference>
<keyword evidence="3" id="KW-1003">Cell membrane</keyword>
<comment type="similarity">
    <text evidence="2">Belongs to the MotB family.</text>
</comment>
<protein>
    <submittedName>
        <fullName evidence="12">Chemotaxis protein MotB</fullName>
    </submittedName>
</protein>
<feature type="region of interest" description="Disordered" evidence="9">
    <location>
        <begin position="1"/>
        <end position="38"/>
    </location>
</feature>
<dbReference type="RefSeq" id="WP_343050610.1">
    <property type="nucleotide sequence ID" value="NZ_BAAALK010000002.1"/>
</dbReference>
<keyword evidence="5 10" id="KW-1133">Transmembrane helix</keyword>
<dbReference type="Pfam" id="PF00691">
    <property type="entry name" value="OmpA"/>
    <property type="match status" value="1"/>
</dbReference>
<evidence type="ECO:0000256" key="9">
    <source>
        <dbReference type="SAM" id="MobiDB-lite"/>
    </source>
</evidence>
<comment type="caution">
    <text evidence="12">The sequence shown here is derived from an EMBL/GenBank/DDBJ whole genome shotgun (WGS) entry which is preliminary data.</text>
</comment>
<evidence type="ECO:0000256" key="1">
    <source>
        <dbReference type="ARBA" id="ARBA00004162"/>
    </source>
</evidence>
<proteinExistence type="inferred from homology"/>
<dbReference type="PANTHER" id="PTHR30329:SF21">
    <property type="entry name" value="LIPOPROTEIN YIAD-RELATED"/>
    <property type="match status" value="1"/>
</dbReference>
<evidence type="ECO:0000256" key="6">
    <source>
        <dbReference type="ARBA" id="ARBA00023136"/>
    </source>
</evidence>
<name>A0A7Z0E8J6_9MICC</name>
<keyword evidence="13" id="KW-1185">Reference proteome</keyword>
<dbReference type="SUPFAM" id="SSF103088">
    <property type="entry name" value="OmpA-like"/>
    <property type="match status" value="1"/>
</dbReference>
<evidence type="ECO:0000256" key="4">
    <source>
        <dbReference type="ARBA" id="ARBA00022692"/>
    </source>
</evidence>
<organism evidence="12 13">
    <name type="scientific">Nesterenkonia sandarakina</name>
    <dbReference type="NCBI Taxonomy" id="272918"/>
    <lineage>
        <taxon>Bacteria</taxon>
        <taxon>Bacillati</taxon>
        <taxon>Actinomycetota</taxon>
        <taxon>Actinomycetes</taxon>
        <taxon>Micrococcales</taxon>
        <taxon>Micrococcaceae</taxon>
        <taxon>Nesterenkonia</taxon>
    </lineage>
</organism>
<dbReference type="InterPro" id="IPR006665">
    <property type="entry name" value="OmpA-like"/>
</dbReference>
<keyword evidence="8" id="KW-0175">Coiled coil</keyword>
<evidence type="ECO:0000256" key="7">
    <source>
        <dbReference type="PROSITE-ProRule" id="PRU00473"/>
    </source>
</evidence>
<evidence type="ECO:0000259" key="11">
    <source>
        <dbReference type="PROSITE" id="PS51123"/>
    </source>
</evidence>